<dbReference type="InterPro" id="IPR019607">
    <property type="entry name" value="Putative_zinc-finger_domain"/>
</dbReference>
<evidence type="ECO:0000313" key="4">
    <source>
        <dbReference type="Proteomes" id="UP001307889"/>
    </source>
</evidence>
<feature type="region of interest" description="Disordered" evidence="1">
    <location>
        <begin position="989"/>
        <end position="1030"/>
    </location>
</feature>
<proteinExistence type="predicted"/>
<feature type="compositionally biased region" description="Basic and acidic residues" evidence="1">
    <location>
        <begin position="506"/>
        <end position="522"/>
    </location>
</feature>
<dbReference type="EMBL" id="AP028921">
    <property type="protein sequence ID" value="BET01476.1"/>
    <property type="molecule type" value="Genomic_DNA"/>
</dbReference>
<feature type="compositionally biased region" description="Basic and acidic residues" evidence="1">
    <location>
        <begin position="475"/>
        <end position="484"/>
    </location>
</feature>
<reference evidence="3 4" key="1">
    <citation type="submission" date="2023-09" db="EMBL/GenBank/DDBJ databases">
        <title>Nesidiocoris tenuis whole genome shotgun sequence.</title>
        <authorList>
            <person name="Shibata T."/>
            <person name="Shimoda M."/>
            <person name="Kobayashi T."/>
            <person name="Uehara T."/>
        </authorList>
    </citation>
    <scope>NUCLEOTIDE SEQUENCE [LARGE SCALE GENOMIC DNA]</scope>
    <source>
        <strain evidence="3 4">Japan</strain>
    </source>
</reference>
<feature type="compositionally biased region" description="Polar residues" evidence="1">
    <location>
        <begin position="1211"/>
        <end position="1221"/>
    </location>
</feature>
<sequence>MGNPGPVEDILSDEYEEGEIRDDDILFDNVSSLEEISDQEFVEIDPPSKESRKSRSQRKKDHKCKEDSLCRKERNGKHCYARIRKTDVERSTSKSSNNAHQFAPIKSRAEKPSERLAPSSRAHPQRRGSLCRADIPKKSNPRRRQPAYYNRKEPVRSLKKVSLNRRNKGRVGTPFVERGYHRKQRSRSASPIKMKYDSNRVMAKSSLLDRLVGSGSMPWKNQSGCDSDDTTSKVINSGESGDDLCRQSQIDQRVENRDFLDNSSQLRNRTEIPGRESSLLLEEVDTKDITVSPKASQPLHEPQKEDIDEVELRVYALKTAIMKKYSVLNRKKNLARLKKTKQVDPNDDSFRELALMDIGSDSSSPQPPGVDDVVMDLSSDRGSQDSPSWGRNSEEGFLNEAIIVDISKVVDRSPSGNQLPCCLGKPIPVISPHRPSRDDRSRNPLALGNIHPLPMEMSTPSSVLIGTPKYLKEINSNRKGSEKKKLLKGSAKRPNTVRQRTLSVPRRTDLPKDRSAKRARPEIDEDEDELRKLALMSVKRKHSISEGMLAQVDVNPLTVQTGQPDLAKSEELPEKSHPPDETWENLDEDILRAQLLSSLSQKLISVPENPLPPESRFFPDNIISKRRLVRKTSTVRKQVITKKLNKENVYSKRNFNLQTSKPLRNVNKYVNPNFFSSQSMNSPIVDKFVIRLSSSESSEDEPIAVPGNVSGHCDVSNGGQILNESDIELKIDRLLETTRKETELIQKASMYYPLYQVSSEISQNAAVEQEVPLGDFSEHNQDREIQEKDEEIFGLTSWQQEEFERQKKARTIKQNLMKIARKKVKTKCTKEPESQSTKEDVGRKSVVKLSNPSLPCAERQSSKVQVPSISEPDKNGQRILQNKACAAPKLDAAVATSHDGELGEELKMCNSRPSDSSIKSSDVLDDPAPISKFDEIKPILDGLVERVCSNLNMQADSQLTGDSAEGIQGESISPFEDANLITDVVDPNETEGKSKAANGSQISTPCEPTTSGQSKFQREPSDAPESLQIGELPKNAAPIKQKAMPVKDEKKLTSSGNDSSFVQKAINGVAELVDRFEADVAEYKNCRKECAILRKRLILAQQKQARRRKALLDQKKAIEAKTQQLQPIVMMDMSSLSPLPDTKDELKQPKRTDEFIKLKFKEVCLRTHLVAMGLESDQKRLLTVSRPGDLQPSPRKRMKLKKTVTDAKPSPANTSDPSPQTVKKPAAPSASVKLVVSVRDKDQMDPEIPLCPYDRHGVCMDEECKYQHLRP</sequence>
<gene>
    <name evidence="3" type="ORF">NTJ_14292</name>
</gene>
<feature type="region of interest" description="Disordered" evidence="1">
    <location>
        <begin position="37"/>
        <end position="172"/>
    </location>
</feature>
<name>A0ABN7BE69_9HEMI</name>
<feature type="region of interest" description="Disordered" evidence="1">
    <location>
        <begin position="908"/>
        <end position="929"/>
    </location>
</feature>
<feature type="region of interest" description="Disordered" evidence="1">
    <location>
        <begin position="358"/>
        <end position="393"/>
    </location>
</feature>
<feature type="region of interest" description="Disordered" evidence="1">
    <location>
        <begin position="475"/>
        <end position="526"/>
    </location>
</feature>
<feature type="region of interest" description="Disordered" evidence="1">
    <location>
        <begin position="219"/>
        <end position="278"/>
    </location>
</feature>
<feature type="region of interest" description="Disordered" evidence="1">
    <location>
        <begin position="430"/>
        <end position="462"/>
    </location>
</feature>
<feature type="compositionally biased region" description="Polar residues" evidence="1">
    <location>
        <begin position="997"/>
        <end position="1015"/>
    </location>
</feature>
<feature type="compositionally biased region" description="Basic residues" evidence="1">
    <location>
        <begin position="157"/>
        <end position="169"/>
    </location>
</feature>
<feature type="region of interest" description="Disordered" evidence="1">
    <location>
        <begin position="1183"/>
        <end position="1231"/>
    </location>
</feature>
<feature type="compositionally biased region" description="Basic residues" evidence="1">
    <location>
        <begin position="74"/>
        <end position="83"/>
    </location>
</feature>
<feature type="compositionally biased region" description="Low complexity" evidence="1">
    <location>
        <begin position="911"/>
        <end position="921"/>
    </location>
</feature>
<protein>
    <recommendedName>
        <fullName evidence="2">Putative zinc-finger domain-containing protein</fullName>
    </recommendedName>
</protein>
<feature type="compositionally biased region" description="Basic and acidic residues" evidence="1">
    <location>
        <begin position="63"/>
        <end position="73"/>
    </location>
</feature>
<evidence type="ECO:0000256" key="1">
    <source>
        <dbReference type="SAM" id="MobiDB-lite"/>
    </source>
</evidence>
<accession>A0ABN7BE69</accession>
<keyword evidence="4" id="KW-1185">Reference proteome</keyword>
<evidence type="ECO:0000313" key="3">
    <source>
        <dbReference type="EMBL" id="BET01476.1"/>
    </source>
</evidence>
<evidence type="ECO:0000259" key="2">
    <source>
        <dbReference type="Pfam" id="PF10650"/>
    </source>
</evidence>
<feature type="domain" description="Putative zinc-finger" evidence="2">
    <location>
        <begin position="1250"/>
        <end position="1270"/>
    </location>
</feature>
<feature type="compositionally biased region" description="Basic and acidic residues" evidence="1">
    <location>
        <begin position="828"/>
        <end position="843"/>
    </location>
</feature>
<feature type="region of interest" description="Disordered" evidence="1">
    <location>
        <begin position="823"/>
        <end position="845"/>
    </location>
</feature>
<dbReference type="Pfam" id="PF10650">
    <property type="entry name" value="zf-C3H1"/>
    <property type="match status" value="1"/>
</dbReference>
<dbReference type="Proteomes" id="UP001307889">
    <property type="component" value="Chromosome 13"/>
</dbReference>
<organism evidence="3 4">
    <name type="scientific">Nesidiocoris tenuis</name>
    <dbReference type="NCBI Taxonomy" id="355587"/>
    <lineage>
        <taxon>Eukaryota</taxon>
        <taxon>Metazoa</taxon>
        <taxon>Ecdysozoa</taxon>
        <taxon>Arthropoda</taxon>
        <taxon>Hexapoda</taxon>
        <taxon>Insecta</taxon>
        <taxon>Pterygota</taxon>
        <taxon>Neoptera</taxon>
        <taxon>Paraneoptera</taxon>
        <taxon>Hemiptera</taxon>
        <taxon>Heteroptera</taxon>
        <taxon>Panheteroptera</taxon>
        <taxon>Cimicomorpha</taxon>
        <taxon>Miridae</taxon>
        <taxon>Dicyphina</taxon>
        <taxon>Nesidiocoris</taxon>
    </lineage>
</organism>